<dbReference type="Pfam" id="PF01381">
    <property type="entry name" value="HTH_3"/>
    <property type="match status" value="1"/>
</dbReference>
<organism evidence="2 4">
    <name type="scientific">Sulfurospirillum diekertiae</name>
    <dbReference type="NCBI Taxonomy" id="1854492"/>
    <lineage>
        <taxon>Bacteria</taxon>
        <taxon>Pseudomonadati</taxon>
        <taxon>Campylobacterota</taxon>
        <taxon>Epsilonproteobacteria</taxon>
        <taxon>Campylobacterales</taxon>
        <taxon>Sulfurospirillaceae</taxon>
        <taxon>Sulfurospirillum</taxon>
    </lineage>
</organism>
<dbReference type="AlphaFoldDB" id="A0A290HDB1"/>
<evidence type="ECO:0000259" key="1">
    <source>
        <dbReference type="PROSITE" id="PS50943"/>
    </source>
</evidence>
<reference evidence="2" key="4">
    <citation type="journal article" date="2020" name="MicrobiologyOpen">
        <title>Tetrachloroethene respiration in Sulfurospirillum species is regulated by a two-component system as unraveled by comparative genomics, transcriptomics, and regulator binding studies.</title>
        <authorList>
            <person name="Esken J."/>
            <person name="Goris T."/>
            <person name="Gadkari J."/>
            <person name="Bischler T."/>
            <person name="Forstner K.U."/>
            <person name="Sharma C.M."/>
            <person name="Diekert G."/>
            <person name="Schubert T."/>
        </authorList>
    </citation>
    <scope>NUCLEOTIDE SEQUENCE</scope>
    <source>
        <strain evidence="2">JPD-1</strain>
    </source>
</reference>
<dbReference type="SUPFAM" id="SSF47413">
    <property type="entry name" value="lambda repressor-like DNA-binding domains"/>
    <property type="match status" value="1"/>
</dbReference>
<evidence type="ECO:0000313" key="4">
    <source>
        <dbReference type="Proteomes" id="UP000217349"/>
    </source>
</evidence>
<evidence type="ECO:0000313" key="3">
    <source>
        <dbReference type="EMBL" id="QIR77082.1"/>
    </source>
</evidence>
<accession>A0A6G9VVW8</accession>
<dbReference type="Proteomes" id="UP000217349">
    <property type="component" value="Chromosome"/>
</dbReference>
<dbReference type="InterPro" id="IPR001387">
    <property type="entry name" value="Cro/C1-type_HTH"/>
</dbReference>
<dbReference type="KEGG" id="sulj:SJPD1_1327"/>
<reference evidence="3 5" key="1">
    <citation type="journal article" date="2017" name="Environ. Sci. Technol.">
        <title>Organohalide Respiration with Chlorinated Ethenes under Low pH Conditions.</title>
        <authorList>
            <person name="Yang Y."/>
            <person name="Capiro N.L."/>
            <person name="Marcet T.F."/>
            <person name="Yan J."/>
            <person name="Pennell K.D."/>
            <person name="Loffler F.E."/>
        </authorList>
    </citation>
    <scope>NUCLEOTIDE SEQUENCE [LARGE SCALE GENOMIC DNA]</scope>
    <source>
        <strain evidence="3 5">ACSDCE</strain>
    </source>
</reference>
<dbReference type="EMBL" id="CP023275">
    <property type="protein sequence ID" value="ATB69437.1"/>
    <property type="molecule type" value="Genomic_DNA"/>
</dbReference>
<dbReference type="Gene3D" id="1.10.260.40">
    <property type="entry name" value="lambda repressor-like DNA-binding domains"/>
    <property type="match status" value="1"/>
</dbReference>
<evidence type="ECO:0000313" key="2">
    <source>
        <dbReference type="EMBL" id="ATB69437.1"/>
    </source>
</evidence>
<dbReference type="InterPro" id="IPR010982">
    <property type="entry name" value="Lambda_DNA-bd_dom_sf"/>
</dbReference>
<reference evidence="2" key="3">
    <citation type="submission" date="2017-09" db="EMBL/GenBank/DDBJ databases">
        <authorList>
            <person name="Goris T."/>
        </authorList>
    </citation>
    <scope>NUCLEOTIDE SEQUENCE</scope>
    <source>
        <strain evidence="2">JPD-1</strain>
    </source>
</reference>
<protein>
    <submittedName>
        <fullName evidence="2">HTH/XRE family regulatory protein</fullName>
    </submittedName>
    <submittedName>
        <fullName evidence="3">Helix-turn-helix transcriptional regulator</fullName>
    </submittedName>
</protein>
<sequence length="86" mass="10069">MLMYKEFTKDEIEDFYRCIAHNVQRIRKMKKITQLDLALTIGHKSVSTIAKIEAGLENKHYNIEHLYKIAAVLEVDICEFFIPPSI</sequence>
<dbReference type="PROSITE" id="PS50943">
    <property type="entry name" value="HTH_CROC1"/>
    <property type="match status" value="1"/>
</dbReference>
<dbReference type="SMART" id="SM00530">
    <property type="entry name" value="HTH_XRE"/>
    <property type="match status" value="1"/>
</dbReference>
<dbReference type="OrthoDB" id="5360811at2"/>
<gene>
    <name evidence="3" type="ORF">FA584_13105</name>
    <name evidence="2" type="ORF">SJPD1_1327</name>
</gene>
<feature type="domain" description="HTH cro/C1-type" evidence="1">
    <location>
        <begin position="23"/>
        <end position="80"/>
    </location>
</feature>
<accession>A0A290HDB1</accession>
<proteinExistence type="predicted"/>
<dbReference type="Proteomes" id="UP000502831">
    <property type="component" value="Chromosome"/>
</dbReference>
<name>A0A290HDB1_9BACT</name>
<evidence type="ECO:0000313" key="5">
    <source>
        <dbReference type="Proteomes" id="UP000502831"/>
    </source>
</evidence>
<dbReference type="EMBL" id="CP039734">
    <property type="protein sequence ID" value="QIR77082.1"/>
    <property type="molecule type" value="Genomic_DNA"/>
</dbReference>
<reference evidence="3" key="5">
    <citation type="submission" date="2020-08" db="EMBL/GenBank/DDBJ databases">
        <authorList>
            <person name="Yang Y."/>
            <person name="Huo L."/>
            <person name="Yan J."/>
        </authorList>
    </citation>
    <scope>NUCLEOTIDE SEQUENCE</scope>
    <source>
        <strain evidence="3">ACSDCE</strain>
    </source>
</reference>
<dbReference type="GO" id="GO:0003677">
    <property type="term" value="F:DNA binding"/>
    <property type="evidence" value="ECO:0007669"/>
    <property type="project" value="InterPro"/>
</dbReference>
<dbReference type="RefSeq" id="WP_096046511.1">
    <property type="nucleotide sequence ID" value="NZ_CP023275.1"/>
</dbReference>
<dbReference type="CDD" id="cd00093">
    <property type="entry name" value="HTH_XRE"/>
    <property type="match status" value="1"/>
</dbReference>
<reference evidence="4" key="2">
    <citation type="submission" date="2017-09" db="EMBL/GenBank/DDBJ databases">
        <title>The complete genome of Sulfurospirillum sp. JPD-1.</title>
        <authorList>
            <person name="Goris T."/>
        </authorList>
    </citation>
    <scope>NUCLEOTIDE SEQUENCE [LARGE SCALE GENOMIC DNA]</scope>
    <source>
        <strain evidence="4">JPD-1</strain>
    </source>
</reference>